<sequence>MPSSSGHVSSPAMPSSSLTDSPEATILVTVSPPVQAGPVLEEPVDESTSWSQDSHSLRELEVLQDKIAQNFEGDYRALGEQGFFLGRQICNLVACEEVDWVERHETLAQWKARLDSAGFGSVHLGSNAFKQASMLLALFAGGDGYRVEEHDGHIPITPPPPHHDNPSR</sequence>
<evidence type="ECO:0000256" key="3">
    <source>
        <dbReference type="PROSITE-ProRule" id="PRU01191"/>
    </source>
</evidence>
<dbReference type="PANTHER" id="PTHR31636">
    <property type="entry name" value="OSJNBA0084A10.13 PROTEIN-RELATED"/>
    <property type="match status" value="1"/>
</dbReference>
<comment type="similarity">
    <text evidence="3">Belongs to the GRAS family.</text>
</comment>
<gene>
    <name evidence="5" type="ORF">RJ640_003102</name>
</gene>
<evidence type="ECO:0000313" key="5">
    <source>
        <dbReference type="EMBL" id="KAK2973864.1"/>
    </source>
</evidence>
<reference evidence="5" key="1">
    <citation type="submission" date="2022-12" db="EMBL/GenBank/DDBJ databases">
        <title>Draft genome assemblies for two species of Escallonia (Escalloniales).</title>
        <authorList>
            <person name="Chanderbali A."/>
            <person name="Dervinis C."/>
            <person name="Anghel I."/>
            <person name="Soltis D."/>
            <person name="Soltis P."/>
            <person name="Zapata F."/>
        </authorList>
    </citation>
    <scope>NUCLEOTIDE SEQUENCE</scope>
    <source>
        <strain evidence="5">UCBG92.1500</strain>
        <tissue evidence="5">Leaf</tissue>
    </source>
</reference>
<feature type="region of interest" description="Disordered" evidence="4">
    <location>
        <begin position="149"/>
        <end position="168"/>
    </location>
</feature>
<protein>
    <submittedName>
        <fullName evidence="5">Uncharacterized protein</fullName>
    </submittedName>
</protein>
<comment type="caution">
    <text evidence="5">The sequence shown here is derived from an EMBL/GenBank/DDBJ whole genome shotgun (WGS) entry which is preliminary data.</text>
</comment>
<feature type="compositionally biased region" description="Polar residues" evidence="4">
    <location>
        <begin position="1"/>
        <end position="22"/>
    </location>
</feature>
<organism evidence="5 6">
    <name type="scientific">Escallonia rubra</name>
    <dbReference type="NCBI Taxonomy" id="112253"/>
    <lineage>
        <taxon>Eukaryota</taxon>
        <taxon>Viridiplantae</taxon>
        <taxon>Streptophyta</taxon>
        <taxon>Embryophyta</taxon>
        <taxon>Tracheophyta</taxon>
        <taxon>Spermatophyta</taxon>
        <taxon>Magnoliopsida</taxon>
        <taxon>eudicotyledons</taxon>
        <taxon>Gunneridae</taxon>
        <taxon>Pentapetalae</taxon>
        <taxon>asterids</taxon>
        <taxon>campanulids</taxon>
        <taxon>Escalloniales</taxon>
        <taxon>Escalloniaceae</taxon>
        <taxon>Escallonia</taxon>
    </lineage>
</organism>
<dbReference type="Pfam" id="PF03514">
    <property type="entry name" value="GRAS"/>
    <property type="match status" value="1"/>
</dbReference>
<name>A0AA88QN95_9ASTE</name>
<dbReference type="EMBL" id="JAVXUO010002363">
    <property type="protein sequence ID" value="KAK2973864.1"/>
    <property type="molecule type" value="Genomic_DNA"/>
</dbReference>
<feature type="region of interest" description="SAW" evidence="3">
    <location>
        <begin position="94"/>
        <end position="168"/>
    </location>
</feature>
<proteinExistence type="inferred from homology"/>
<evidence type="ECO:0000256" key="2">
    <source>
        <dbReference type="ARBA" id="ARBA00023163"/>
    </source>
</evidence>
<comment type="caution">
    <text evidence="3">Lacks conserved residue(s) required for the propagation of feature annotation.</text>
</comment>
<evidence type="ECO:0000313" key="6">
    <source>
        <dbReference type="Proteomes" id="UP001187471"/>
    </source>
</evidence>
<evidence type="ECO:0000256" key="1">
    <source>
        <dbReference type="ARBA" id="ARBA00023015"/>
    </source>
</evidence>
<dbReference type="AlphaFoldDB" id="A0AA88QN95"/>
<dbReference type="InterPro" id="IPR005202">
    <property type="entry name" value="TF_GRAS"/>
</dbReference>
<accession>A0AA88QN95</accession>
<keyword evidence="1" id="KW-0805">Transcription regulation</keyword>
<keyword evidence="2" id="KW-0804">Transcription</keyword>
<keyword evidence="6" id="KW-1185">Reference proteome</keyword>
<feature type="region of interest" description="Disordered" evidence="4">
    <location>
        <begin position="1"/>
        <end position="32"/>
    </location>
</feature>
<evidence type="ECO:0000256" key="4">
    <source>
        <dbReference type="SAM" id="MobiDB-lite"/>
    </source>
</evidence>
<dbReference type="PROSITE" id="PS50985">
    <property type="entry name" value="GRAS"/>
    <property type="match status" value="1"/>
</dbReference>
<dbReference type="Proteomes" id="UP001187471">
    <property type="component" value="Unassembled WGS sequence"/>
</dbReference>